<dbReference type="PROSITE" id="PS51318">
    <property type="entry name" value="TAT"/>
    <property type="match status" value="1"/>
</dbReference>
<feature type="region of interest" description="Disordered" evidence="4">
    <location>
        <begin position="36"/>
        <end position="60"/>
    </location>
</feature>
<comment type="caution">
    <text evidence="6">The sequence shown here is derived from an EMBL/GenBank/DDBJ whole genome shotgun (WGS) entry which is preliminary data.</text>
</comment>
<comment type="similarity">
    <text evidence="2">Belongs to the bacterial solute-binding protein 2 family.</text>
</comment>
<evidence type="ECO:0000256" key="3">
    <source>
        <dbReference type="ARBA" id="ARBA00022729"/>
    </source>
</evidence>
<dbReference type="InterPro" id="IPR006311">
    <property type="entry name" value="TAT_signal"/>
</dbReference>
<keyword evidence="3" id="KW-0732">Signal</keyword>
<dbReference type="SUPFAM" id="SSF53822">
    <property type="entry name" value="Periplasmic binding protein-like I"/>
    <property type="match status" value="1"/>
</dbReference>
<dbReference type="InterPro" id="IPR028082">
    <property type="entry name" value="Peripla_BP_I"/>
</dbReference>
<protein>
    <submittedName>
        <fullName evidence="6">Sugar ABC transporter substrate-binding protein</fullName>
    </submittedName>
</protein>
<evidence type="ECO:0000256" key="1">
    <source>
        <dbReference type="ARBA" id="ARBA00004196"/>
    </source>
</evidence>
<dbReference type="Proteomes" id="UP000646749">
    <property type="component" value="Unassembled WGS sequence"/>
</dbReference>
<evidence type="ECO:0000313" key="7">
    <source>
        <dbReference type="Proteomes" id="UP000646749"/>
    </source>
</evidence>
<reference evidence="6 7" key="1">
    <citation type="submission" date="2021-01" db="EMBL/GenBank/DDBJ databases">
        <title>Whole genome shotgun sequence of Plantactinospora endophytica NBRC 110450.</title>
        <authorList>
            <person name="Komaki H."/>
            <person name="Tamura T."/>
        </authorList>
    </citation>
    <scope>NUCLEOTIDE SEQUENCE [LARGE SCALE GENOMIC DNA]</scope>
    <source>
        <strain evidence="6 7">NBRC 110450</strain>
    </source>
</reference>
<evidence type="ECO:0000256" key="2">
    <source>
        <dbReference type="ARBA" id="ARBA00007639"/>
    </source>
</evidence>
<accession>A0ABQ4ED96</accession>
<keyword evidence="7" id="KW-1185">Reference proteome</keyword>
<evidence type="ECO:0000259" key="5">
    <source>
        <dbReference type="Pfam" id="PF13407"/>
    </source>
</evidence>
<name>A0ABQ4ED96_9ACTN</name>
<evidence type="ECO:0000313" key="6">
    <source>
        <dbReference type="EMBL" id="GIG92697.1"/>
    </source>
</evidence>
<dbReference type="EMBL" id="BONW01000046">
    <property type="protein sequence ID" value="GIG92697.1"/>
    <property type="molecule type" value="Genomic_DNA"/>
</dbReference>
<dbReference type="PANTHER" id="PTHR46847:SF1">
    <property type="entry name" value="D-ALLOSE-BINDING PERIPLASMIC PROTEIN-RELATED"/>
    <property type="match status" value="1"/>
</dbReference>
<feature type="compositionally biased region" description="Low complexity" evidence="4">
    <location>
        <begin position="51"/>
        <end position="60"/>
    </location>
</feature>
<gene>
    <name evidence="6" type="ORF">Pen02_76330</name>
</gene>
<dbReference type="RefSeq" id="WP_203871029.1">
    <property type="nucleotide sequence ID" value="NZ_BONW01000046.1"/>
</dbReference>
<dbReference type="PANTHER" id="PTHR46847">
    <property type="entry name" value="D-ALLOSE-BINDING PERIPLASMIC PROTEIN-RELATED"/>
    <property type="match status" value="1"/>
</dbReference>
<proteinExistence type="inferred from homology"/>
<sequence>MTQHDPLRPVRDLSRRRLLLGGAAVGAGALLTACTSNDTGDGSGGNEQVKAADSSANPNSAPGQKVVIGFSAPAADHGWLAAITKNAEAQAKVFSDVEFKTVAAGADAAAQRAALSTLISQKPNVIVMLPHDGKELNASGLEAMKAGIPVVNLDRAFPDALAYRLQIKGDNYGMGVAAGRYIGEQMKAKGITNPIIGEIAGMDELELTKERSAGFAAELAVLGFKVANRRAARFTADTGQAEASQLLRALPKMDALWNHDDDQGIGVLAAVKQANRSEFIMVGGAGSLAAIQAIAADNSVLKATVTYSPSMASSAISLARLIGQGKGMSDLVELQVPKEITLASETITKENASAYTKLGF</sequence>
<comment type="subcellular location">
    <subcellularLocation>
        <location evidence="1">Cell envelope</location>
    </subcellularLocation>
</comment>
<evidence type="ECO:0000256" key="4">
    <source>
        <dbReference type="SAM" id="MobiDB-lite"/>
    </source>
</evidence>
<organism evidence="6 7">
    <name type="scientific">Plantactinospora endophytica</name>
    <dbReference type="NCBI Taxonomy" id="673535"/>
    <lineage>
        <taxon>Bacteria</taxon>
        <taxon>Bacillati</taxon>
        <taxon>Actinomycetota</taxon>
        <taxon>Actinomycetes</taxon>
        <taxon>Micromonosporales</taxon>
        <taxon>Micromonosporaceae</taxon>
        <taxon>Plantactinospora</taxon>
    </lineage>
</organism>
<dbReference type="InterPro" id="IPR025997">
    <property type="entry name" value="SBP_2_dom"/>
</dbReference>
<dbReference type="Gene3D" id="3.40.50.2300">
    <property type="match status" value="2"/>
</dbReference>
<dbReference type="Pfam" id="PF13407">
    <property type="entry name" value="Peripla_BP_4"/>
    <property type="match status" value="1"/>
</dbReference>
<feature type="domain" description="Periplasmic binding protein" evidence="5">
    <location>
        <begin position="68"/>
        <end position="326"/>
    </location>
</feature>